<organism evidence="1 2">
    <name type="scientific">Achromobacter phage vB_AxyP_19-32_Axy09</name>
    <dbReference type="NCBI Taxonomy" id="2591040"/>
    <lineage>
        <taxon>Viruses</taxon>
        <taxon>Duplodnaviria</taxon>
        <taxon>Heunggongvirae</taxon>
        <taxon>Uroviricota</taxon>
        <taxon>Caudoviricetes</taxon>
        <taxon>Autographivirales</taxon>
        <taxon>Autoscriptoviridae</taxon>
        <taxon>Axyvirus</taxon>
        <taxon>Axyvirus 1932Axy09</taxon>
    </lineage>
</organism>
<dbReference type="EMBL" id="MK962628">
    <property type="protein sequence ID" value="QDH83904.1"/>
    <property type="molecule type" value="Genomic_DNA"/>
</dbReference>
<accession>A0A514CTV0</accession>
<evidence type="ECO:0000313" key="2">
    <source>
        <dbReference type="Proteomes" id="UP000316962"/>
    </source>
</evidence>
<dbReference type="Proteomes" id="UP000316962">
    <property type="component" value="Segment"/>
</dbReference>
<reference evidence="1 2" key="1">
    <citation type="submission" date="2019-05" db="EMBL/GenBank/DDBJ databases">
        <title>Complete genome sequence of sixteen phages from Abidjan, cote d'Ivoire, isolated on a single strain of Achromobacter xylosoxidans.</title>
        <authorList>
            <person name="Essoh C."/>
            <person name="Vernadet J.-P."/>
            <person name="Vergnaud G."/>
            <person name="Pourcel C."/>
        </authorList>
    </citation>
    <scope>NUCLEOTIDE SEQUENCE [LARGE SCALE GENOMIC DNA]</scope>
</reference>
<evidence type="ECO:0000313" key="1">
    <source>
        <dbReference type="EMBL" id="QDH83904.1"/>
    </source>
</evidence>
<protein>
    <submittedName>
        <fullName evidence="1">Uncharacterized protein</fullName>
    </submittedName>
</protein>
<proteinExistence type="predicted"/>
<gene>
    <name evidence="1" type="ORF">Axy09_007</name>
</gene>
<sequence length="75" mass="8437">MELQRKPSSGFGQPGLTLQLSGREWATLLILLYRSRFLANRVRETEDHTADGVAVLINDLTDLIVALERAEENAR</sequence>
<keyword evidence="2" id="KW-1185">Reference proteome</keyword>
<name>A0A514CTV0_9CAUD</name>